<organism evidence="2 3">
    <name type="scientific">Coemansia spiralis</name>
    <dbReference type="NCBI Taxonomy" id="417178"/>
    <lineage>
        <taxon>Eukaryota</taxon>
        <taxon>Fungi</taxon>
        <taxon>Fungi incertae sedis</taxon>
        <taxon>Zoopagomycota</taxon>
        <taxon>Kickxellomycotina</taxon>
        <taxon>Kickxellomycetes</taxon>
        <taxon>Kickxellales</taxon>
        <taxon>Kickxellaceae</taxon>
        <taxon>Coemansia</taxon>
    </lineage>
</organism>
<feature type="compositionally biased region" description="Low complexity" evidence="1">
    <location>
        <begin position="44"/>
        <end position="56"/>
    </location>
</feature>
<feature type="compositionally biased region" description="Polar residues" evidence="1">
    <location>
        <begin position="319"/>
        <end position="332"/>
    </location>
</feature>
<sequence length="468" mass="50062">MEQPALSSSTSQPAEMHMVSASAHLEESNSAIITEPEVSPFTISSSSSAQALKKQLPTAEMPPPPLPLSSPSPSSAALRPILSRKSLIMSSTPRVPSNLRMVVAPASVDAEHDGAEYEKDTKVSGIAGSSSSSDGSRASEYTVQLSSLQTTFSQGVQMPQSPMLRREWSEPMLTNFVKRPASSIKCLPYPHTLDSYIPKQRPRSLNTLSNASCRLSIITVDRDYKEYSYKKQADVSMRPSKLRGWMRRFSGKIVYSLGQLVASPSLILKGNHDITYGNMQMNMSRQNESASSKDNNRLPSRKEESGSSTKPQKHKYKGSASNMTLPQKSTATQKMTTLRAMNVVEMAAAAESVADLEIAETAASLLSARLSDNNSSSVLVMHRRRFSDATTAGLPSTTANSPGESNVNSPLTGPTRSGSTELTIKAADAACKETAPLEADPSNNNSLTSSVVVKDSVAAVAPSTVAVS</sequence>
<dbReference type="Proteomes" id="UP001151518">
    <property type="component" value="Unassembled WGS sequence"/>
</dbReference>
<dbReference type="AlphaFoldDB" id="A0A9W8L040"/>
<gene>
    <name evidence="2" type="ORF">GGI25_001291</name>
</gene>
<comment type="caution">
    <text evidence="2">The sequence shown here is derived from an EMBL/GenBank/DDBJ whole genome shotgun (WGS) entry which is preliminary data.</text>
</comment>
<name>A0A9W8L040_9FUNG</name>
<feature type="compositionally biased region" description="Polar residues" evidence="1">
    <location>
        <begin position="1"/>
        <end position="13"/>
    </location>
</feature>
<feature type="region of interest" description="Disordered" evidence="1">
    <location>
        <begin position="285"/>
        <end position="332"/>
    </location>
</feature>
<accession>A0A9W8L040</accession>
<dbReference type="EMBL" id="JANBTW010000010">
    <property type="protein sequence ID" value="KAJ2679601.1"/>
    <property type="molecule type" value="Genomic_DNA"/>
</dbReference>
<evidence type="ECO:0000256" key="1">
    <source>
        <dbReference type="SAM" id="MobiDB-lite"/>
    </source>
</evidence>
<evidence type="ECO:0000313" key="3">
    <source>
        <dbReference type="Proteomes" id="UP001151518"/>
    </source>
</evidence>
<dbReference type="OrthoDB" id="5579328at2759"/>
<feature type="compositionally biased region" description="Low complexity" evidence="1">
    <location>
        <begin position="124"/>
        <end position="139"/>
    </location>
</feature>
<protein>
    <submittedName>
        <fullName evidence="2">Uncharacterized protein</fullName>
    </submittedName>
</protein>
<feature type="region of interest" description="Disordered" evidence="1">
    <location>
        <begin position="1"/>
        <end position="77"/>
    </location>
</feature>
<reference evidence="2" key="1">
    <citation type="submission" date="2022-07" db="EMBL/GenBank/DDBJ databases">
        <title>Phylogenomic reconstructions and comparative analyses of Kickxellomycotina fungi.</title>
        <authorList>
            <person name="Reynolds N.K."/>
            <person name="Stajich J.E."/>
            <person name="Barry K."/>
            <person name="Grigoriev I.V."/>
            <person name="Crous P."/>
            <person name="Smith M.E."/>
        </authorList>
    </citation>
    <scope>NUCLEOTIDE SEQUENCE</scope>
    <source>
        <strain evidence="2">NRRL 3115</strain>
    </source>
</reference>
<feature type="region of interest" description="Disordered" evidence="1">
    <location>
        <begin position="390"/>
        <end position="421"/>
    </location>
</feature>
<feature type="compositionally biased region" description="Pro residues" evidence="1">
    <location>
        <begin position="60"/>
        <end position="70"/>
    </location>
</feature>
<feature type="compositionally biased region" description="Basic and acidic residues" evidence="1">
    <location>
        <begin position="112"/>
        <end position="122"/>
    </location>
</feature>
<feature type="region of interest" description="Disordered" evidence="1">
    <location>
        <begin position="112"/>
        <end position="140"/>
    </location>
</feature>
<evidence type="ECO:0000313" key="2">
    <source>
        <dbReference type="EMBL" id="KAJ2679601.1"/>
    </source>
</evidence>
<feature type="compositionally biased region" description="Basic and acidic residues" evidence="1">
    <location>
        <begin position="294"/>
        <end position="305"/>
    </location>
</feature>
<proteinExistence type="predicted"/>